<proteinExistence type="predicted"/>
<dbReference type="KEGG" id="pox:MB84_08155"/>
<dbReference type="Gene3D" id="3.10.450.50">
    <property type="match status" value="1"/>
</dbReference>
<keyword evidence="2" id="KW-1185">Reference proteome</keyword>
<accession>A0A0E3U9I8</accession>
<dbReference type="SUPFAM" id="SSF54427">
    <property type="entry name" value="NTF2-like"/>
    <property type="match status" value="1"/>
</dbReference>
<dbReference type="InterPro" id="IPR032710">
    <property type="entry name" value="NTF2-like_dom_sf"/>
</dbReference>
<name>A0A0E3U9I8_9BURK</name>
<evidence type="ECO:0008006" key="3">
    <source>
        <dbReference type="Google" id="ProtNLM"/>
    </source>
</evidence>
<evidence type="ECO:0000313" key="2">
    <source>
        <dbReference type="Proteomes" id="UP000035050"/>
    </source>
</evidence>
<dbReference type="Proteomes" id="UP000035050">
    <property type="component" value="Chromosome"/>
</dbReference>
<gene>
    <name evidence="1" type="ORF">MB84_08155</name>
</gene>
<sequence>MLGIALTCWIAYDLHFNTKWDWGPGAGKLPVEIVQGFMSEAYGDGRGVQAAKDYFTPDAKDRNPLSADRKDGPPIRHDTLGVVAQGLSVAVHHCISAAGDDPALNAVDIFRTKNGRIVERTRIAQPAASDERCAMFATAR</sequence>
<organism evidence="1 2">
    <name type="scientific">Pandoraea oxalativorans</name>
    <dbReference type="NCBI Taxonomy" id="573737"/>
    <lineage>
        <taxon>Bacteria</taxon>
        <taxon>Pseudomonadati</taxon>
        <taxon>Pseudomonadota</taxon>
        <taxon>Betaproteobacteria</taxon>
        <taxon>Burkholderiales</taxon>
        <taxon>Burkholderiaceae</taxon>
        <taxon>Pandoraea</taxon>
    </lineage>
</organism>
<reference evidence="1" key="1">
    <citation type="submission" date="2016-06" db="EMBL/GenBank/DDBJ databases">
        <title>Pandoraea oxalativorans DSM 23570 Genome Sequencing.</title>
        <authorList>
            <person name="Ee R."/>
            <person name="Lim Y.-L."/>
            <person name="Yong D."/>
            <person name="Yin W.-F."/>
            <person name="Chan K.-G."/>
        </authorList>
    </citation>
    <scope>NUCLEOTIDE SEQUENCE</scope>
    <source>
        <strain evidence="1">DSM 23570</strain>
    </source>
</reference>
<dbReference type="PATRIC" id="fig|573737.6.peg.2480"/>
<dbReference type="EMBL" id="CP011253">
    <property type="protein sequence ID" value="AKC72233.1"/>
    <property type="molecule type" value="Genomic_DNA"/>
</dbReference>
<evidence type="ECO:0000313" key="1">
    <source>
        <dbReference type="EMBL" id="AKC72233.1"/>
    </source>
</evidence>
<dbReference type="AlphaFoldDB" id="A0A0E3U9I8"/>
<dbReference type="HOGENOM" id="CLU_135485_0_0_4"/>
<protein>
    <recommendedName>
        <fullName evidence="3">SnoaL-like domain-containing protein</fullName>
    </recommendedName>
</protein>